<dbReference type="PRINTS" id="PR00853">
    <property type="entry name" value="XPGRADSUPER"/>
</dbReference>
<dbReference type="InterPro" id="IPR006086">
    <property type="entry name" value="XPG-I_dom"/>
</dbReference>
<evidence type="ECO:0000259" key="1">
    <source>
        <dbReference type="SMART" id="SM00484"/>
    </source>
</evidence>
<name>A0ABQ0LD30_MYCCL</name>
<dbReference type="PANTHER" id="PTHR11081">
    <property type="entry name" value="FLAP ENDONUCLEASE FAMILY MEMBER"/>
    <property type="match status" value="1"/>
</dbReference>
<dbReference type="EMBL" id="DF845190">
    <property type="protein sequence ID" value="GAT49008.1"/>
    <property type="molecule type" value="Genomic_DNA"/>
</dbReference>
<evidence type="ECO:0000313" key="3">
    <source>
        <dbReference type="Proteomes" id="UP000815677"/>
    </source>
</evidence>
<dbReference type="InterPro" id="IPR029060">
    <property type="entry name" value="PIN-like_dom_sf"/>
</dbReference>
<organism evidence="2 3">
    <name type="scientific">Mycena chlorophos</name>
    <name type="common">Agaric fungus</name>
    <name type="synonym">Agaricus chlorophos</name>
    <dbReference type="NCBI Taxonomy" id="658473"/>
    <lineage>
        <taxon>Eukaryota</taxon>
        <taxon>Fungi</taxon>
        <taxon>Dikarya</taxon>
        <taxon>Basidiomycota</taxon>
        <taxon>Agaricomycotina</taxon>
        <taxon>Agaricomycetes</taxon>
        <taxon>Agaricomycetidae</taxon>
        <taxon>Agaricales</taxon>
        <taxon>Marasmiineae</taxon>
        <taxon>Mycenaceae</taxon>
        <taxon>Mycena</taxon>
    </lineage>
</organism>
<dbReference type="SUPFAM" id="SSF88723">
    <property type="entry name" value="PIN domain-like"/>
    <property type="match status" value="1"/>
</dbReference>
<protein>
    <recommendedName>
        <fullName evidence="1">XPG-I domain-containing protein</fullName>
    </recommendedName>
</protein>
<dbReference type="Pfam" id="PF00867">
    <property type="entry name" value="XPG_I"/>
    <property type="match status" value="1"/>
</dbReference>
<dbReference type="Proteomes" id="UP000815677">
    <property type="component" value="Unassembled WGS sequence"/>
</dbReference>
<reference evidence="2" key="1">
    <citation type="submission" date="2014-09" db="EMBL/GenBank/DDBJ databases">
        <title>Genome sequence of the luminous mushroom Mycena chlorophos for searching fungal bioluminescence genes.</title>
        <authorList>
            <person name="Tanaka Y."/>
            <person name="Kasuga D."/>
            <person name="Oba Y."/>
            <person name="Hase S."/>
            <person name="Sato K."/>
            <person name="Oba Y."/>
            <person name="Sakakibara Y."/>
        </authorList>
    </citation>
    <scope>NUCLEOTIDE SEQUENCE</scope>
</reference>
<sequence length="779" mass="84956">MLAQIPLHAHQTCTHAEPPATTAHLLALQVWSGAWRPCLGAFLAKHFRTNASPNRQTSIEPPNLHPNRLRGSLGVCPPMQTTRATDAAQRARACAVLRADVDSLGGQPQATRLNDNVLDLFPVHMSKPRNALSCNLQSNSNARTASTSYSRTCPIAPTPRRTAKPPCTPNTFDGGFAGFGMRGMVCGARVWLRPALSISLDSGYLCTAPHTQTRLGLRLYATSAHVGCHTRDNFRSSTLTTMGIPGLWKTLEPVAQQISLPSYAVSTGFSGNANGKRALLLGIDASPLMYRAEATPGSPITRLYAWVERFAGTPIVPVFVFDGDDRPGWKNGRRIRVKTHQLTAVFKNIIESFGFPWFVAAGEAEATLARMTTDGVPVRIDAVQTEDGDALVFGATTVLRIVSFDKSSFNGILYSAHDIEQMLGLGADDLVLFALLAGGDYNTGLNGCGPKFATGLARAGFGRSLADGVRGKTRTEIEGFLPTWCNAVRQELATNASGFLPFAKPQLAESWPSAFPSIDILDLYLHPSVSGNIADLSLSLQPFQLDEIATFAQKNFNWAKNNVVGLLQRFTSHILPGVVVRELIATQLRMDHSLPSTRALIIRRVCRERVAPSMGQLRLLKVELVLERRQLFEALGRLSVEQAALANGWMDDHLAGIAVWVPKTLVESVAPRLVLDFISSMHCSLIVGLRADQCSEPKPKKVVPKVAKKPRAASVVQPTNREPSLLSPSTSRVHRGTYLFVFPLELLKSETENKRYTALSTLYRGKEEIIFLSDSEDEL</sequence>
<feature type="domain" description="XPG-I" evidence="1">
    <location>
        <begin position="351"/>
        <end position="425"/>
    </location>
</feature>
<dbReference type="SMART" id="SM00484">
    <property type="entry name" value="XPGI"/>
    <property type="match status" value="1"/>
</dbReference>
<dbReference type="InterPro" id="IPR036279">
    <property type="entry name" value="5-3_exonuclease_C_sf"/>
</dbReference>
<dbReference type="CDD" id="cd09870">
    <property type="entry name" value="PIN_YEN1"/>
    <property type="match status" value="1"/>
</dbReference>
<gene>
    <name evidence="2" type="ORF">MCHLO_06371</name>
</gene>
<dbReference type="InterPro" id="IPR006084">
    <property type="entry name" value="XPG/Rad2"/>
</dbReference>
<proteinExistence type="predicted"/>
<evidence type="ECO:0000313" key="2">
    <source>
        <dbReference type="EMBL" id="GAT49008.1"/>
    </source>
</evidence>
<dbReference type="Gene3D" id="3.40.50.1010">
    <property type="entry name" value="5'-nuclease"/>
    <property type="match status" value="2"/>
</dbReference>
<dbReference type="PANTHER" id="PTHR11081:SF75">
    <property type="entry name" value="ENDONUCLEASE, PUTATIVE (AFU_ORTHOLOGUE AFUA_3G13260)-RELATED"/>
    <property type="match status" value="1"/>
</dbReference>
<keyword evidence="3" id="KW-1185">Reference proteome</keyword>
<dbReference type="SUPFAM" id="SSF47807">
    <property type="entry name" value="5' to 3' exonuclease, C-terminal subdomain"/>
    <property type="match status" value="1"/>
</dbReference>
<accession>A0ABQ0LD30</accession>